<organism evidence="2 3">
    <name type="scientific">Ilyodon furcidens</name>
    <name type="common">goldbreast splitfin</name>
    <dbReference type="NCBI Taxonomy" id="33524"/>
    <lineage>
        <taxon>Eukaryota</taxon>
        <taxon>Metazoa</taxon>
        <taxon>Chordata</taxon>
        <taxon>Craniata</taxon>
        <taxon>Vertebrata</taxon>
        <taxon>Euteleostomi</taxon>
        <taxon>Actinopterygii</taxon>
        <taxon>Neopterygii</taxon>
        <taxon>Teleostei</taxon>
        <taxon>Neoteleostei</taxon>
        <taxon>Acanthomorphata</taxon>
        <taxon>Ovalentaria</taxon>
        <taxon>Atherinomorphae</taxon>
        <taxon>Cyprinodontiformes</taxon>
        <taxon>Goodeidae</taxon>
        <taxon>Ilyodon</taxon>
    </lineage>
</organism>
<sequence length="110" mass="12227">MHSHNRPNRPDLIPQDTSFRVRDVAQSIALTKPLDNSSFESAQTSPLRMWSALFSCSQLGALGLRAGGCCRGSAISQHRGIKFDCGVQQRKKNPTQKQVSHLYQCASERQ</sequence>
<evidence type="ECO:0000313" key="3">
    <source>
        <dbReference type="Proteomes" id="UP001482620"/>
    </source>
</evidence>
<dbReference type="Proteomes" id="UP001482620">
    <property type="component" value="Unassembled WGS sequence"/>
</dbReference>
<name>A0ABV0T460_9TELE</name>
<dbReference type="EMBL" id="JAHRIQ010023197">
    <property type="protein sequence ID" value="MEQ2227670.1"/>
    <property type="molecule type" value="Genomic_DNA"/>
</dbReference>
<gene>
    <name evidence="2" type="ORF">ILYODFUR_000664</name>
</gene>
<reference evidence="2 3" key="1">
    <citation type="submission" date="2021-06" db="EMBL/GenBank/DDBJ databases">
        <authorList>
            <person name="Palmer J.M."/>
        </authorList>
    </citation>
    <scope>NUCLEOTIDE SEQUENCE [LARGE SCALE GENOMIC DNA]</scope>
    <source>
        <strain evidence="3">if_2019</strain>
        <tissue evidence="2">Muscle</tissue>
    </source>
</reference>
<evidence type="ECO:0000313" key="2">
    <source>
        <dbReference type="EMBL" id="MEQ2227670.1"/>
    </source>
</evidence>
<evidence type="ECO:0000256" key="1">
    <source>
        <dbReference type="SAM" id="MobiDB-lite"/>
    </source>
</evidence>
<proteinExistence type="predicted"/>
<accession>A0ABV0T460</accession>
<keyword evidence="3" id="KW-1185">Reference proteome</keyword>
<comment type="caution">
    <text evidence="2">The sequence shown here is derived from an EMBL/GenBank/DDBJ whole genome shotgun (WGS) entry which is preliminary data.</text>
</comment>
<feature type="region of interest" description="Disordered" evidence="1">
    <location>
        <begin position="90"/>
        <end position="110"/>
    </location>
</feature>
<protein>
    <submittedName>
        <fullName evidence="2">Uncharacterized protein</fullName>
    </submittedName>
</protein>